<dbReference type="InterPro" id="IPR004839">
    <property type="entry name" value="Aminotransferase_I/II_large"/>
</dbReference>
<dbReference type="GO" id="GO:0006520">
    <property type="term" value="P:amino acid metabolic process"/>
    <property type="evidence" value="ECO:0007669"/>
    <property type="project" value="TreeGrafter"/>
</dbReference>
<dbReference type="SUPFAM" id="SSF53383">
    <property type="entry name" value="PLP-dependent transferases"/>
    <property type="match status" value="1"/>
</dbReference>
<evidence type="ECO:0000256" key="5">
    <source>
        <dbReference type="ARBA" id="ARBA00022898"/>
    </source>
</evidence>
<dbReference type="GO" id="GO:0030170">
    <property type="term" value="F:pyridoxal phosphate binding"/>
    <property type="evidence" value="ECO:0007669"/>
    <property type="project" value="InterPro"/>
</dbReference>
<sequence length="453" mass="50334">MTSTEILSPRMRDTVAAILPTVSSTLNDRSSDNIDLATAENWLIRPELQRLYKEAIQSHLREEHLSYTHSFGGDALLLESAADFFNTYFKPLNPVLPEHIVATPGATSCLDSLLFSICEEGDVVLLPAPYWNGFNFHFRLRAKVKIVPVITNYEIPVDGCNYKILHGSLLSSLHEAYEGIADKSRVRALIVTNPHNPFSQCYHEADLREAILFCQRNGLHYISDELYAMSDLQGKRGYDGNSGAPFVSALRLTGEHSESEDEKLDPLSPNKIHIIWSLSKDFGSSGLRLGFLINQDASCKALLASVYVLSTIHTSCLSSIAATHLLKSKELPVLIELAATRLAEAHKTVMARFCKWGTPFIYPHAGPYVAVKLIKQATNLEEEDEGLERLKQAGVVVSSLRGFGGWKEVSSNLNHYGWVRMTVAVPEARLLDALDRIADAMKYEEKEGSMQVS</sequence>
<evidence type="ECO:0000259" key="6">
    <source>
        <dbReference type="Pfam" id="PF00155"/>
    </source>
</evidence>
<dbReference type="PANTHER" id="PTHR43795">
    <property type="entry name" value="BIFUNCTIONAL ASPARTATE AMINOTRANSFERASE AND GLUTAMATE/ASPARTATE-PREPHENATE AMINOTRANSFERASE-RELATED"/>
    <property type="match status" value="1"/>
</dbReference>
<keyword evidence="4" id="KW-0808">Transferase</keyword>
<accession>A0A8H4ZBX7</accession>
<evidence type="ECO:0000313" key="7">
    <source>
        <dbReference type="EMBL" id="KAF5243265.1"/>
    </source>
</evidence>
<proteinExistence type="inferred from homology"/>
<evidence type="ECO:0000256" key="3">
    <source>
        <dbReference type="ARBA" id="ARBA00022576"/>
    </source>
</evidence>
<comment type="cofactor">
    <cofactor evidence="1">
        <name>pyridoxal 5'-phosphate</name>
        <dbReference type="ChEBI" id="CHEBI:597326"/>
    </cofactor>
</comment>
<dbReference type="InterPro" id="IPR015421">
    <property type="entry name" value="PyrdxlP-dep_Trfase_major"/>
</dbReference>
<dbReference type="PANTHER" id="PTHR43795:SF32">
    <property type="entry name" value="AMINOTRANSFERASE GLII-RELATED"/>
    <property type="match status" value="1"/>
</dbReference>
<keyword evidence="8" id="KW-1185">Reference proteome</keyword>
<comment type="caution">
    <text evidence="7">The sequence shown here is derived from an EMBL/GenBank/DDBJ whole genome shotgun (WGS) entry which is preliminary data.</text>
</comment>
<dbReference type="Pfam" id="PF00155">
    <property type="entry name" value="Aminotran_1_2"/>
    <property type="match status" value="1"/>
</dbReference>
<organism evidence="7 8">
    <name type="scientific">Fusarium anthophilum</name>
    <dbReference type="NCBI Taxonomy" id="48485"/>
    <lineage>
        <taxon>Eukaryota</taxon>
        <taxon>Fungi</taxon>
        <taxon>Dikarya</taxon>
        <taxon>Ascomycota</taxon>
        <taxon>Pezizomycotina</taxon>
        <taxon>Sordariomycetes</taxon>
        <taxon>Hypocreomycetidae</taxon>
        <taxon>Hypocreales</taxon>
        <taxon>Nectriaceae</taxon>
        <taxon>Fusarium</taxon>
        <taxon>Fusarium fujikuroi species complex</taxon>
    </lineage>
</organism>
<keyword evidence="5" id="KW-0663">Pyridoxal phosphate</keyword>
<comment type="similarity">
    <text evidence="2">Belongs to the class-I pyridoxal-phosphate-dependent aminotransferase family.</text>
</comment>
<reference evidence="7 8" key="1">
    <citation type="journal article" date="2020" name="BMC Genomics">
        <title>Correction to: Identification and distribution of gene clusters required for synthesis of sphingolipid metabolism inhibitors in diverse species of the filamentous fungus Fusarium.</title>
        <authorList>
            <person name="Kim H.S."/>
            <person name="Lohmar J.M."/>
            <person name="Busman M."/>
            <person name="Brown D.W."/>
            <person name="Naumann T.A."/>
            <person name="Divon H.H."/>
            <person name="Lysoe E."/>
            <person name="Uhlig S."/>
            <person name="Proctor R.H."/>
        </authorList>
    </citation>
    <scope>NUCLEOTIDE SEQUENCE [LARGE SCALE GENOMIC DNA]</scope>
    <source>
        <strain evidence="7 8">NRRL 25214</strain>
    </source>
</reference>
<name>A0A8H4ZBX7_9HYPO</name>
<protein>
    <recommendedName>
        <fullName evidence="6">Aminotransferase class I/classII large domain-containing protein</fullName>
    </recommendedName>
</protein>
<dbReference type="InterPro" id="IPR015424">
    <property type="entry name" value="PyrdxlP-dep_Trfase"/>
</dbReference>
<evidence type="ECO:0000313" key="8">
    <source>
        <dbReference type="Proteomes" id="UP000573603"/>
    </source>
</evidence>
<dbReference type="Proteomes" id="UP000573603">
    <property type="component" value="Unassembled WGS sequence"/>
</dbReference>
<dbReference type="CDD" id="cd00609">
    <property type="entry name" value="AAT_like"/>
    <property type="match status" value="1"/>
</dbReference>
<feature type="domain" description="Aminotransferase class I/classII large" evidence="6">
    <location>
        <begin position="49"/>
        <end position="437"/>
    </location>
</feature>
<dbReference type="InterPro" id="IPR050478">
    <property type="entry name" value="Ethylene_sulfur-biosynth"/>
</dbReference>
<dbReference type="Gene3D" id="3.90.1150.10">
    <property type="entry name" value="Aspartate Aminotransferase, domain 1"/>
    <property type="match status" value="1"/>
</dbReference>
<evidence type="ECO:0000256" key="2">
    <source>
        <dbReference type="ARBA" id="ARBA00007441"/>
    </source>
</evidence>
<dbReference type="EMBL" id="JABEVY010000193">
    <property type="protein sequence ID" value="KAF5243265.1"/>
    <property type="molecule type" value="Genomic_DNA"/>
</dbReference>
<dbReference type="Gene3D" id="3.40.640.10">
    <property type="entry name" value="Type I PLP-dependent aspartate aminotransferase-like (Major domain)"/>
    <property type="match status" value="1"/>
</dbReference>
<dbReference type="GO" id="GO:0008483">
    <property type="term" value="F:transaminase activity"/>
    <property type="evidence" value="ECO:0007669"/>
    <property type="project" value="UniProtKB-KW"/>
</dbReference>
<evidence type="ECO:0000256" key="4">
    <source>
        <dbReference type="ARBA" id="ARBA00022679"/>
    </source>
</evidence>
<keyword evidence="3" id="KW-0032">Aminotransferase</keyword>
<dbReference type="InterPro" id="IPR015422">
    <property type="entry name" value="PyrdxlP-dep_Trfase_small"/>
</dbReference>
<dbReference type="AlphaFoldDB" id="A0A8H4ZBX7"/>
<evidence type="ECO:0000256" key="1">
    <source>
        <dbReference type="ARBA" id="ARBA00001933"/>
    </source>
</evidence>
<gene>
    <name evidence="7" type="ORF">FANTH_8274</name>
</gene>